<evidence type="ECO:0008006" key="2">
    <source>
        <dbReference type="Google" id="ProtNLM"/>
    </source>
</evidence>
<gene>
    <name evidence="1" type="ORF">OHM77_05170</name>
</gene>
<accession>A0AA49IY78</accession>
<dbReference type="KEGG" id="npv:OHM77_05170"/>
<evidence type="ECO:0000313" key="1">
    <source>
        <dbReference type="EMBL" id="WIM06660.1"/>
    </source>
</evidence>
<dbReference type="EMBL" id="CP107246">
    <property type="protein sequence ID" value="WIM06660.1"/>
    <property type="molecule type" value="Genomic_DNA"/>
</dbReference>
<organism evidence="1">
    <name type="scientific">Candidatus Nitricoxidivorans perseverans</name>
    <dbReference type="NCBI Taxonomy" id="2975601"/>
    <lineage>
        <taxon>Bacteria</taxon>
        <taxon>Pseudomonadati</taxon>
        <taxon>Pseudomonadota</taxon>
        <taxon>Betaproteobacteria</taxon>
        <taxon>Nitrosomonadales</taxon>
        <taxon>Sterolibacteriaceae</taxon>
        <taxon>Candidatus Nitricoxidivorans</taxon>
    </lineage>
</organism>
<proteinExistence type="predicted"/>
<protein>
    <recommendedName>
        <fullName evidence="2">DUF4145 domain-containing protein</fullName>
    </recommendedName>
</protein>
<dbReference type="Proteomes" id="UP001234916">
    <property type="component" value="Chromosome"/>
</dbReference>
<name>A0AA49IY78_9PROT</name>
<reference evidence="1" key="1">
    <citation type="journal article" date="2023" name="Nat. Microbiol.">
        <title>Enrichment and characterization of a nitric oxide-reducing microbial community in a continuous bioreactor.</title>
        <authorList>
            <person name="Garrido-Amador P."/>
            <person name="Stortenbeker N."/>
            <person name="Wessels H.J.C.T."/>
            <person name="Speth D.R."/>
            <person name="Garcia-Heredia I."/>
            <person name="Kartal B."/>
        </authorList>
    </citation>
    <scope>NUCLEOTIDE SEQUENCE</scope>
    <source>
        <strain evidence="1">MAG1</strain>
    </source>
</reference>
<dbReference type="AlphaFoldDB" id="A0AA49IY78"/>
<sequence length="220" mass="24210">MAVEDAVKKRIEELLSETDWLTRSDDDGAAISDQQRHECSAWLASAQHIIHLICAEIKTPYLARANSIAEKDHGWLINLGVGEMAALLRTLLADANAGLLSSVADRARAETFDDFLDHADQYLADQRKNESGVIAGVIFEDTLRRICRRLGITEKGVKLDALISELSSRGELSAVKAKRARVAAHVRTKASHAQWDEFGSSDVQATIEFTRELVSSKLDG</sequence>